<feature type="binding site" evidence="7">
    <location>
        <position position="99"/>
    </location>
    <ligand>
        <name>carbamoyl phosphate</name>
        <dbReference type="ChEBI" id="CHEBI:58228"/>
    </ligand>
</feature>
<gene>
    <name evidence="7" type="primary">pyrB</name>
    <name evidence="10" type="ORF">SAMN04487944_10135</name>
</gene>
<keyword evidence="4 7" id="KW-0665">Pyrimidine biosynthesis</keyword>
<comment type="similarity">
    <text evidence="2 7">Belongs to the aspartate/ornithine carbamoyltransferase superfamily. ATCase family.</text>
</comment>
<dbReference type="GO" id="GO:0004070">
    <property type="term" value="F:aspartate carbamoyltransferase activity"/>
    <property type="evidence" value="ECO:0007669"/>
    <property type="project" value="UniProtKB-UniRule"/>
</dbReference>
<dbReference type="PRINTS" id="PR00100">
    <property type="entry name" value="AOTCASE"/>
</dbReference>
<feature type="domain" description="Aspartate/ornithine carbamoyltransferase Asp/Orn-binding" evidence="8">
    <location>
        <begin position="146"/>
        <end position="288"/>
    </location>
</feature>
<reference evidence="10 11" key="1">
    <citation type="submission" date="2016-10" db="EMBL/GenBank/DDBJ databases">
        <authorList>
            <person name="de Groot N.N."/>
        </authorList>
    </citation>
    <scope>NUCLEOTIDE SEQUENCE [LARGE SCALE GENOMIC DNA]</scope>
    <source>
        <strain evidence="10 11">CGMCC 1.7727</strain>
    </source>
</reference>
<dbReference type="OrthoDB" id="9774690at2"/>
<dbReference type="GO" id="GO:0006520">
    <property type="term" value="P:amino acid metabolic process"/>
    <property type="evidence" value="ECO:0007669"/>
    <property type="project" value="InterPro"/>
</dbReference>
<feature type="binding site" evidence="7">
    <location>
        <position position="77"/>
    </location>
    <ligand>
        <name>L-aspartate</name>
        <dbReference type="ChEBI" id="CHEBI:29991"/>
    </ligand>
</feature>
<organism evidence="10 11">
    <name type="scientific">Gracilibacillus ureilyticus</name>
    <dbReference type="NCBI Taxonomy" id="531814"/>
    <lineage>
        <taxon>Bacteria</taxon>
        <taxon>Bacillati</taxon>
        <taxon>Bacillota</taxon>
        <taxon>Bacilli</taxon>
        <taxon>Bacillales</taxon>
        <taxon>Bacillaceae</taxon>
        <taxon>Gracilibacillus</taxon>
    </lineage>
</organism>
<keyword evidence="11" id="KW-1185">Reference proteome</keyword>
<evidence type="ECO:0000259" key="9">
    <source>
        <dbReference type="Pfam" id="PF02729"/>
    </source>
</evidence>
<dbReference type="AlphaFoldDB" id="A0A1H9KZL3"/>
<feature type="binding site" evidence="7">
    <location>
        <position position="252"/>
    </location>
    <ligand>
        <name>carbamoyl phosphate</name>
        <dbReference type="ChEBI" id="CHEBI:58228"/>
    </ligand>
</feature>
<dbReference type="Proteomes" id="UP000199687">
    <property type="component" value="Unassembled WGS sequence"/>
</dbReference>
<dbReference type="InterPro" id="IPR036901">
    <property type="entry name" value="Asp/Orn_carbamoylTrfase_sf"/>
</dbReference>
<dbReference type="FunFam" id="3.40.50.1370:FF:000011">
    <property type="entry name" value="Aspartate carbamoyltransferase"/>
    <property type="match status" value="1"/>
</dbReference>
<dbReference type="InterPro" id="IPR006132">
    <property type="entry name" value="Asp/Orn_carbamoyltranf_P-bd"/>
</dbReference>
<dbReference type="EC" id="2.1.3.2" evidence="7"/>
<comment type="catalytic activity">
    <reaction evidence="6 7">
        <text>carbamoyl phosphate + L-aspartate = N-carbamoyl-L-aspartate + phosphate + H(+)</text>
        <dbReference type="Rhea" id="RHEA:20013"/>
        <dbReference type="ChEBI" id="CHEBI:15378"/>
        <dbReference type="ChEBI" id="CHEBI:29991"/>
        <dbReference type="ChEBI" id="CHEBI:32814"/>
        <dbReference type="ChEBI" id="CHEBI:43474"/>
        <dbReference type="ChEBI" id="CHEBI:58228"/>
        <dbReference type="EC" id="2.1.3.2"/>
    </reaction>
</comment>
<feature type="domain" description="Aspartate/ornithine carbamoyltransferase carbamoyl-P binding" evidence="9">
    <location>
        <begin position="2"/>
        <end position="140"/>
    </location>
</feature>
<dbReference type="PANTHER" id="PTHR45753">
    <property type="entry name" value="ORNITHINE CARBAMOYLTRANSFERASE, MITOCHONDRIAL"/>
    <property type="match status" value="1"/>
</dbReference>
<dbReference type="GO" id="GO:0006207">
    <property type="term" value="P:'de novo' pyrimidine nucleobase biosynthetic process"/>
    <property type="evidence" value="ECO:0007669"/>
    <property type="project" value="InterPro"/>
</dbReference>
<feature type="binding site" evidence="7">
    <location>
        <position position="160"/>
    </location>
    <ligand>
        <name>L-aspartate</name>
        <dbReference type="ChEBI" id="CHEBI:29991"/>
    </ligand>
</feature>
<comment type="subunit">
    <text evidence="7">Heterododecamer (2C3:3R2) of six catalytic PyrB chains organized as two trimers (C3), and six regulatory PyrI chains organized as three dimers (R2).</text>
</comment>
<dbReference type="HAMAP" id="MF_00001">
    <property type="entry name" value="Asp_carb_tr"/>
    <property type="match status" value="1"/>
</dbReference>
<comment type="pathway">
    <text evidence="1 7">Pyrimidine metabolism; UMP biosynthesis via de novo pathway; (S)-dihydroorotate from bicarbonate: step 2/3.</text>
</comment>
<dbReference type="InterPro" id="IPR006131">
    <property type="entry name" value="Asp_carbamoyltransf_Asp/Orn-bd"/>
</dbReference>
<dbReference type="NCBIfam" id="NF002032">
    <property type="entry name" value="PRK00856.1"/>
    <property type="match status" value="1"/>
</dbReference>
<dbReference type="Gene3D" id="3.40.50.1370">
    <property type="entry name" value="Aspartate/ornithine carbamoyltransferase"/>
    <property type="match status" value="2"/>
</dbReference>
<evidence type="ECO:0000256" key="6">
    <source>
        <dbReference type="ARBA" id="ARBA00048859"/>
    </source>
</evidence>
<dbReference type="NCBIfam" id="TIGR00670">
    <property type="entry name" value="asp_carb_tr"/>
    <property type="match status" value="1"/>
</dbReference>
<dbReference type="PROSITE" id="PS00097">
    <property type="entry name" value="CARBAMOYLTRANSFERASE"/>
    <property type="match status" value="1"/>
</dbReference>
<dbReference type="Pfam" id="PF02729">
    <property type="entry name" value="OTCace_N"/>
    <property type="match status" value="1"/>
</dbReference>
<dbReference type="EMBL" id="FOGL01000001">
    <property type="protein sequence ID" value="SER04632.1"/>
    <property type="molecule type" value="Genomic_DNA"/>
</dbReference>
<dbReference type="GO" id="GO:0005829">
    <property type="term" value="C:cytosol"/>
    <property type="evidence" value="ECO:0007669"/>
    <property type="project" value="TreeGrafter"/>
</dbReference>
<dbReference type="PRINTS" id="PR00101">
    <property type="entry name" value="ATCASE"/>
</dbReference>
<evidence type="ECO:0000313" key="11">
    <source>
        <dbReference type="Proteomes" id="UP000199687"/>
    </source>
</evidence>
<dbReference type="InterPro" id="IPR002082">
    <property type="entry name" value="Asp_carbamoyltransf"/>
</dbReference>
<dbReference type="GO" id="GO:0044205">
    <property type="term" value="P:'de novo' UMP biosynthetic process"/>
    <property type="evidence" value="ECO:0007669"/>
    <property type="project" value="UniProtKB-UniRule"/>
</dbReference>
<evidence type="ECO:0000256" key="7">
    <source>
        <dbReference type="HAMAP-Rule" id="MF_00001"/>
    </source>
</evidence>
<dbReference type="STRING" id="531814.SAMN04487944_10135"/>
<feature type="binding site" evidence="7">
    <location>
        <position position="210"/>
    </location>
    <ligand>
        <name>L-aspartate</name>
        <dbReference type="ChEBI" id="CHEBI:29991"/>
    </ligand>
</feature>
<dbReference type="InterPro" id="IPR006130">
    <property type="entry name" value="Asp/Orn_carbamoylTrfase"/>
</dbReference>
<feature type="binding site" evidence="7">
    <location>
        <position position="49"/>
    </location>
    <ligand>
        <name>carbamoyl phosphate</name>
        <dbReference type="ChEBI" id="CHEBI:58228"/>
    </ligand>
</feature>
<sequence length="309" mass="35060">MKHFVTMQDLSEQEIYQLIRKADHISQNGAKPLNGQYFAANLFFEPSTRTKMSFVVAQRRLGIEVLDFMTEVSSVTKGESIYDTARTFESIGANVLVLRHSEENIARKLAEAIQTPVINAGDGTGEHPTQSLLDLVTIYQEFQQFKGLKVVIAGDIKHSRVARSNAIALSTLGCKIYLTGMDSWKDESLDFPYITMDEAVEMADVLMLLRIQHERHQDHLSLDQNSYLQTYGLTIDREKRMKKHAVILHPAPVNRGVEIDSRLVECDRSRIFKQMKNGVAARMAVMQSLLNQGGNFYEEDFNQRQAFIG</sequence>
<keyword evidence="3 7" id="KW-0808">Transferase</keyword>
<feature type="binding site" evidence="7">
    <location>
        <position position="127"/>
    </location>
    <ligand>
        <name>carbamoyl phosphate</name>
        <dbReference type="ChEBI" id="CHEBI:58228"/>
    </ligand>
</feature>
<name>A0A1H9KZL3_9BACI</name>
<evidence type="ECO:0000256" key="5">
    <source>
        <dbReference type="ARBA" id="ARBA00043884"/>
    </source>
</evidence>
<evidence type="ECO:0000256" key="1">
    <source>
        <dbReference type="ARBA" id="ARBA00004852"/>
    </source>
</evidence>
<evidence type="ECO:0000256" key="4">
    <source>
        <dbReference type="ARBA" id="ARBA00022975"/>
    </source>
</evidence>
<accession>A0A1H9KZL3</accession>
<protein>
    <recommendedName>
        <fullName evidence="7">Aspartate carbamoyltransferase</fullName>
        <ecNumber evidence="7">2.1.3.2</ecNumber>
    </recommendedName>
    <alternativeName>
        <fullName evidence="7">Aspartate transcarbamylase</fullName>
        <shortName evidence="7">ATCase</shortName>
    </alternativeName>
</protein>
<dbReference type="RefSeq" id="WP_089737765.1">
    <property type="nucleotide sequence ID" value="NZ_FOGL01000001.1"/>
</dbReference>
<evidence type="ECO:0000313" key="10">
    <source>
        <dbReference type="EMBL" id="SER04632.1"/>
    </source>
</evidence>
<comment type="function">
    <text evidence="5 7">Catalyzes the condensation of carbamoyl phosphate and aspartate to form carbamoyl aspartate and inorganic phosphate, the committed step in the de novo pyrimidine nucleotide biosynthesis pathway.</text>
</comment>
<feature type="binding site" evidence="7">
    <location>
        <position position="130"/>
    </location>
    <ligand>
        <name>carbamoyl phosphate</name>
        <dbReference type="ChEBI" id="CHEBI:58228"/>
    </ligand>
</feature>
<proteinExistence type="inferred from homology"/>
<feature type="binding site" evidence="7">
    <location>
        <position position="251"/>
    </location>
    <ligand>
        <name>carbamoyl phosphate</name>
        <dbReference type="ChEBI" id="CHEBI:58228"/>
    </ligand>
</feature>
<feature type="binding site" evidence="7">
    <location>
        <position position="50"/>
    </location>
    <ligand>
        <name>carbamoyl phosphate</name>
        <dbReference type="ChEBI" id="CHEBI:58228"/>
    </ligand>
</feature>
<dbReference type="PANTHER" id="PTHR45753:SF6">
    <property type="entry name" value="ASPARTATE CARBAMOYLTRANSFERASE"/>
    <property type="match status" value="1"/>
</dbReference>
<evidence type="ECO:0000259" key="8">
    <source>
        <dbReference type="Pfam" id="PF00185"/>
    </source>
</evidence>
<dbReference type="GO" id="GO:0016597">
    <property type="term" value="F:amino acid binding"/>
    <property type="evidence" value="ECO:0007669"/>
    <property type="project" value="InterPro"/>
</dbReference>
<evidence type="ECO:0000256" key="2">
    <source>
        <dbReference type="ARBA" id="ARBA00008896"/>
    </source>
</evidence>
<dbReference type="Pfam" id="PF00185">
    <property type="entry name" value="OTCace"/>
    <property type="match status" value="1"/>
</dbReference>
<dbReference type="UniPathway" id="UPA00070">
    <property type="reaction ID" value="UER00116"/>
</dbReference>
<dbReference type="SUPFAM" id="SSF53671">
    <property type="entry name" value="Aspartate/ornithine carbamoyltransferase"/>
    <property type="match status" value="1"/>
</dbReference>
<evidence type="ECO:0000256" key="3">
    <source>
        <dbReference type="ARBA" id="ARBA00022679"/>
    </source>
</evidence>